<dbReference type="PATRIC" id="fig|1158612.3.peg.2044"/>
<dbReference type="InterPro" id="IPR007822">
    <property type="entry name" value="LANC-like"/>
</dbReference>
<reference evidence="3 4" key="1">
    <citation type="submission" date="2013-02" db="EMBL/GenBank/DDBJ databases">
        <title>The Genome Sequence of Enterococcus caccae BAA-1240.</title>
        <authorList>
            <consortium name="The Broad Institute Genome Sequencing Platform"/>
            <consortium name="The Broad Institute Genome Sequencing Center for Infectious Disease"/>
            <person name="Earl A.M."/>
            <person name="Gilmore M.S."/>
            <person name="Lebreton F."/>
            <person name="Walker B."/>
            <person name="Young S.K."/>
            <person name="Zeng Q."/>
            <person name="Gargeya S."/>
            <person name="Fitzgerald M."/>
            <person name="Haas B."/>
            <person name="Abouelleil A."/>
            <person name="Alvarado L."/>
            <person name="Arachchi H.M."/>
            <person name="Berlin A.M."/>
            <person name="Chapman S.B."/>
            <person name="Dewar J."/>
            <person name="Goldberg J."/>
            <person name="Griggs A."/>
            <person name="Gujja S."/>
            <person name="Hansen M."/>
            <person name="Howarth C."/>
            <person name="Imamovic A."/>
            <person name="Larimer J."/>
            <person name="McCowan C."/>
            <person name="Murphy C."/>
            <person name="Neiman D."/>
            <person name="Pearson M."/>
            <person name="Priest M."/>
            <person name="Roberts A."/>
            <person name="Saif S."/>
            <person name="Shea T."/>
            <person name="Sisk P."/>
            <person name="Sykes S."/>
            <person name="Wortman J."/>
            <person name="Nusbaum C."/>
            <person name="Birren B."/>
        </authorList>
    </citation>
    <scope>NUCLEOTIDE SEQUENCE [LARGE SCALE GENOMIC DNA]</scope>
    <source>
        <strain evidence="3 4">ATCC BAA-1240</strain>
    </source>
</reference>
<name>R3TSK1_9ENTE</name>
<dbReference type="OrthoDB" id="9148343at2"/>
<keyword evidence="1" id="KW-0479">Metal-binding</keyword>
<organism evidence="3 4">
    <name type="scientific">Enterococcus caccae ATCC BAA-1240</name>
    <dbReference type="NCBI Taxonomy" id="1158612"/>
    <lineage>
        <taxon>Bacteria</taxon>
        <taxon>Bacillati</taxon>
        <taxon>Bacillota</taxon>
        <taxon>Bacilli</taxon>
        <taxon>Lactobacillales</taxon>
        <taxon>Enterococcaceae</taxon>
        <taxon>Enterococcus</taxon>
    </lineage>
</organism>
<dbReference type="InterPro" id="IPR025410">
    <property type="entry name" value="Lant_dehyd"/>
</dbReference>
<dbReference type="STRING" id="317735.RU98_GL001857"/>
<evidence type="ECO:0000259" key="2">
    <source>
        <dbReference type="Pfam" id="PF13575"/>
    </source>
</evidence>
<comment type="caution">
    <text evidence="3">The sequence shown here is derived from an EMBL/GenBank/DDBJ whole genome shotgun (WGS) entry which is preliminary data.</text>
</comment>
<dbReference type="CDD" id="cd04792">
    <property type="entry name" value="LanM-like"/>
    <property type="match status" value="1"/>
</dbReference>
<protein>
    <submittedName>
        <fullName evidence="3">Type 2 lantibiotic biosynthesis protein LanM</fullName>
    </submittedName>
</protein>
<dbReference type="SMART" id="SM01260">
    <property type="entry name" value="LANC_like"/>
    <property type="match status" value="1"/>
</dbReference>
<dbReference type="Pfam" id="PF05147">
    <property type="entry name" value="LANC_like"/>
    <property type="match status" value="1"/>
</dbReference>
<feature type="binding site" evidence="1">
    <location>
        <position position="944"/>
    </location>
    <ligand>
        <name>Zn(2+)</name>
        <dbReference type="ChEBI" id="CHEBI:29105"/>
    </ligand>
</feature>
<evidence type="ECO:0000313" key="3">
    <source>
        <dbReference type="EMBL" id="EOL44524.1"/>
    </source>
</evidence>
<dbReference type="PANTHER" id="PTHR12736">
    <property type="entry name" value="LANC-LIKE PROTEIN"/>
    <property type="match status" value="1"/>
</dbReference>
<dbReference type="PRINTS" id="PR01950">
    <property type="entry name" value="LANCSUPER"/>
</dbReference>
<evidence type="ECO:0000256" key="1">
    <source>
        <dbReference type="PIRSR" id="PIRSR607822-1"/>
    </source>
</evidence>
<gene>
    <name evidence="3" type="ORF">UC7_02067</name>
</gene>
<dbReference type="RefSeq" id="WP_010772175.1">
    <property type="nucleotide sequence ID" value="NZ_KB946334.1"/>
</dbReference>
<dbReference type="GO" id="GO:0031179">
    <property type="term" value="P:peptide modification"/>
    <property type="evidence" value="ECO:0007669"/>
    <property type="project" value="InterPro"/>
</dbReference>
<feature type="domain" description="Lantibiotic biosynthesis protein dehydration" evidence="2">
    <location>
        <begin position="205"/>
        <end position="579"/>
    </location>
</feature>
<proteinExistence type="predicted"/>
<dbReference type="GO" id="GO:0005886">
    <property type="term" value="C:plasma membrane"/>
    <property type="evidence" value="ECO:0007669"/>
    <property type="project" value="TreeGrafter"/>
</dbReference>
<dbReference type="AlphaFoldDB" id="R3TSK1"/>
<feature type="binding site" evidence="1">
    <location>
        <position position="945"/>
    </location>
    <ligand>
        <name>Zn(2+)</name>
        <dbReference type="ChEBI" id="CHEBI:29105"/>
    </ligand>
</feature>
<feature type="binding site" evidence="1">
    <location>
        <position position="899"/>
    </location>
    <ligand>
        <name>Zn(2+)</name>
        <dbReference type="ChEBI" id="CHEBI:29105"/>
    </ligand>
</feature>
<accession>R3TSK1</accession>
<dbReference type="NCBIfam" id="TIGR03897">
    <property type="entry name" value="lanti_2_LanM"/>
    <property type="match status" value="1"/>
</dbReference>
<keyword evidence="1" id="KW-0862">Zinc</keyword>
<dbReference type="EMBL" id="AJAU01000019">
    <property type="protein sequence ID" value="EOL44524.1"/>
    <property type="molecule type" value="Genomic_DNA"/>
</dbReference>
<dbReference type="InterPro" id="IPR017146">
    <property type="entry name" value="Lanti_2_LanM"/>
</dbReference>
<dbReference type="Proteomes" id="UP000013840">
    <property type="component" value="Unassembled WGS sequence"/>
</dbReference>
<dbReference type="Pfam" id="PF13575">
    <property type="entry name" value="DUF4135"/>
    <property type="match status" value="1"/>
</dbReference>
<dbReference type="eggNOG" id="COG4403">
    <property type="taxonomic scope" value="Bacteria"/>
</dbReference>
<dbReference type="Gene3D" id="1.50.10.20">
    <property type="match status" value="1"/>
</dbReference>
<dbReference type="PANTHER" id="PTHR12736:SF7">
    <property type="entry name" value="LANC-LIKE PROTEIN 3"/>
    <property type="match status" value="1"/>
</dbReference>
<dbReference type="GO" id="GO:0046872">
    <property type="term" value="F:metal ion binding"/>
    <property type="evidence" value="ECO:0007669"/>
    <property type="project" value="UniProtKB-KW"/>
</dbReference>
<sequence>MRNAVLENKLNEQSYAFATTMKERGQLFSDELVNEEDNQHLKKWLERKSLMGSKLFETKLDIYGITEDEYKKGLRELTRENRKTLEKKLADQDWYQLHMELMNETSHEIEATFSDVSYIIRKHLLYLNQEIEKIVNISEINIADEALVKYIEFAATDMLGIIMRTVVLDVHEKKQQENNQEFTFLSYLADNFTTNEQLNTFYEKYPVLAKLLAKRLIFSIANFKEFINALNQSKKDISQLLNISVKNLDITKLKIGAGDSHGKGKTVIIVTFNQTKKLAFKFKNLRVGERFNIFLKKIEEHSEFSFYKVKRIYGESFTFEEFVEFKECENKKEAGEFYKGFGHLIALSYILQANDLHFENIIAHGKFPVIIDIETLIQNEPPIKLGTDAYGKFKYSATDSVVNTGLVPTLLFQERVAEEEKEKKGVQFSALSGGTQKLPFKVLKLTNLNSENMKYEYQDHILEGALNIPSIEGTQLNFEEYSEMILDGFTTFMQFVIQNKNTVAKWVELLFNDCLVRNVIKATQRYADMLDFSTHPTCTMDYKEREKLFENIWAYPYKDMRAVPFEVEDLLNHDIPIFFNNTGTKDLIASDGSIISDYYAEKPINRTVNKIKNLTEKEFQQQLNLLTLSLGLYDGGLEELVITSAKEETTKKTALSKAIAIGDFLLDRAIWGENKKTVTWQKLQVDSYDNWSNSAVYYGLYEGLQGIYLFFYNLNKIKPSQSYQEVIDALNNYLFKENPFKPANTDMFSGLGSILYLYTQLCKDSKNDLYLGKARTMVEDLIECTNNSSLQPDWVGGLAGFLKVLVELYKVTNDDFYLKSADQVVEKIDISEIKVGGFAHGYSGILTALNSFAQVAGYTENVKEKIWQALLLERKTFSVQKQTWQDLREGEANGKHFWCHGSAGIGMSRLSLLSSNIQDEVMLDEVRIAANNVLENELNNDGLCHGNYGNIEFLIQLSESNYADKELKRRINQYKEQLLANSSYKLLGLKNIPSVTLFDGLSGIGYELLRIASPEKVPNVLMLD</sequence>
<keyword evidence="4" id="KW-1185">Reference proteome</keyword>
<dbReference type="PIRSF" id="PIRSF037228">
    <property type="entry name" value="Lant_mod_RumM"/>
    <property type="match status" value="1"/>
</dbReference>
<dbReference type="SUPFAM" id="SSF158745">
    <property type="entry name" value="LanC-like"/>
    <property type="match status" value="1"/>
</dbReference>
<evidence type="ECO:0000313" key="4">
    <source>
        <dbReference type="Proteomes" id="UP000013840"/>
    </source>
</evidence>